<name>A0A7Z0DRW3_9ACTN</name>
<dbReference type="EMBL" id="JACBZR010000001">
    <property type="protein sequence ID" value="NYI80537.1"/>
    <property type="molecule type" value="Genomic_DNA"/>
</dbReference>
<proteinExistence type="predicted"/>
<protein>
    <submittedName>
        <fullName evidence="1">Uncharacterized protein</fullName>
    </submittedName>
</protein>
<reference evidence="1 2" key="1">
    <citation type="submission" date="2020-07" db="EMBL/GenBank/DDBJ databases">
        <title>Sequencing the genomes of 1000 actinobacteria strains.</title>
        <authorList>
            <person name="Klenk H.-P."/>
        </authorList>
    </citation>
    <scope>NUCLEOTIDE SEQUENCE [LARGE SCALE GENOMIC DNA]</scope>
    <source>
        <strain evidence="1 2">DSM 26487</strain>
    </source>
</reference>
<comment type="caution">
    <text evidence="1">The sequence shown here is derived from an EMBL/GenBank/DDBJ whole genome shotgun (WGS) entry which is preliminary data.</text>
</comment>
<keyword evidence="2" id="KW-1185">Reference proteome</keyword>
<sequence>MHSDTPRPLTFVVVAMKVCALTALAAFCLVALAQQSEPRSLAKKEQPELATMLEQHHCLAPPTIAPWRRESAIIRSPLGELKHVTLDVGHLIEQGKAEGELIAFCADPAPVDASSHDAP</sequence>
<accession>A0A7Z0DRW3</accession>
<dbReference type="RefSeq" id="WP_179660718.1">
    <property type="nucleotide sequence ID" value="NZ_JACBZR010000001.1"/>
</dbReference>
<dbReference type="AlphaFoldDB" id="A0A7Z0DRW3"/>
<organism evidence="1 2">
    <name type="scientific">Nocardioides panzhihuensis</name>
    <dbReference type="NCBI Taxonomy" id="860243"/>
    <lineage>
        <taxon>Bacteria</taxon>
        <taxon>Bacillati</taxon>
        <taxon>Actinomycetota</taxon>
        <taxon>Actinomycetes</taxon>
        <taxon>Propionibacteriales</taxon>
        <taxon>Nocardioidaceae</taxon>
        <taxon>Nocardioides</taxon>
    </lineage>
</organism>
<dbReference type="Proteomes" id="UP000564496">
    <property type="component" value="Unassembled WGS sequence"/>
</dbReference>
<gene>
    <name evidence="1" type="ORF">BJ988_005185</name>
</gene>
<evidence type="ECO:0000313" key="2">
    <source>
        <dbReference type="Proteomes" id="UP000564496"/>
    </source>
</evidence>
<evidence type="ECO:0000313" key="1">
    <source>
        <dbReference type="EMBL" id="NYI80537.1"/>
    </source>
</evidence>